<dbReference type="Gene3D" id="3.30.70.3290">
    <property type="match status" value="1"/>
</dbReference>
<keyword evidence="6" id="KW-1185">Reference proteome</keyword>
<dbReference type="InterPro" id="IPR016036">
    <property type="entry name" value="Malonyl_transacylase_ACP-bd"/>
</dbReference>
<feature type="compositionally biased region" description="Low complexity" evidence="3">
    <location>
        <begin position="920"/>
        <end position="944"/>
    </location>
</feature>
<dbReference type="SUPFAM" id="SSF53901">
    <property type="entry name" value="Thiolase-like"/>
    <property type="match status" value="1"/>
</dbReference>
<feature type="compositionally biased region" description="Low complexity" evidence="3">
    <location>
        <begin position="1256"/>
        <end position="1269"/>
    </location>
</feature>
<evidence type="ECO:0000259" key="4">
    <source>
        <dbReference type="SMART" id="SM00827"/>
    </source>
</evidence>
<protein>
    <submittedName>
        <fullName evidence="5">Acyl transferase</fullName>
    </submittedName>
</protein>
<feature type="compositionally biased region" description="Basic residues" evidence="3">
    <location>
        <begin position="893"/>
        <end position="919"/>
    </location>
</feature>
<reference evidence="5 6" key="1">
    <citation type="submission" date="2013-02" db="EMBL/GenBank/DDBJ databases">
        <title>Draft genome sequence of Amycolatopsis vancoresmycina strain DSM 44592T.</title>
        <authorList>
            <person name="Kumar S."/>
            <person name="Kaur N."/>
            <person name="Kaur C."/>
            <person name="Raghava G.P.S."/>
            <person name="Mayilraj S."/>
        </authorList>
    </citation>
    <scope>NUCLEOTIDE SEQUENCE [LARGE SCALE GENOMIC DNA]</scope>
    <source>
        <strain evidence="5 6">DSM 44592</strain>
    </source>
</reference>
<dbReference type="EMBL" id="AOUO01000762">
    <property type="protein sequence ID" value="EOD58432.1"/>
    <property type="molecule type" value="Genomic_DNA"/>
</dbReference>
<feature type="compositionally biased region" description="Pro residues" evidence="3">
    <location>
        <begin position="883"/>
        <end position="892"/>
    </location>
</feature>
<feature type="region of interest" description="Disordered" evidence="3">
    <location>
        <begin position="1444"/>
        <end position="1583"/>
    </location>
</feature>
<dbReference type="Pfam" id="PF00698">
    <property type="entry name" value="Acyl_transf_1"/>
    <property type="match status" value="1"/>
</dbReference>
<dbReference type="SMART" id="SM00827">
    <property type="entry name" value="PKS_AT"/>
    <property type="match status" value="1"/>
</dbReference>
<dbReference type="SUPFAM" id="SSF55048">
    <property type="entry name" value="Probable ACP-binding domain of malonyl-CoA ACP transacylase"/>
    <property type="match status" value="1"/>
</dbReference>
<keyword evidence="2" id="KW-0012">Acyltransferase</keyword>
<dbReference type="GO" id="GO:0004312">
    <property type="term" value="F:fatty acid synthase activity"/>
    <property type="evidence" value="ECO:0007669"/>
    <property type="project" value="TreeGrafter"/>
</dbReference>
<comment type="caution">
    <text evidence="5">The sequence shown here is derived from an EMBL/GenBank/DDBJ whole genome shotgun (WGS) entry which is preliminary data.</text>
</comment>
<evidence type="ECO:0000313" key="6">
    <source>
        <dbReference type="Proteomes" id="UP000014139"/>
    </source>
</evidence>
<feature type="compositionally biased region" description="Basic and acidic residues" evidence="3">
    <location>
        <begin position="1664"/>
        <end position="1674"/>
    </location>
</feature>
<feature type="compositionally biased region" description="Pro residues" evidence="3">
    <location>
        <begin position="735"/>
        <end position="745"/>
    </location>
</feature>
<feature type="compositionally biased region" description="Basic residues" evidence="3">
    <location>
        <begin position="1270"/>
        <end position="1303"/>
    </location>
</feature>
<feature type="region of interest" description="Disordered" evidence="3">
    <location>
        <begin position="1244"/>
        <end position="1429"/>
    </location>
</feature>
<feature type="compositionally biased region" description="Basic residues" evidence="3">
    <location>
        <begin position="1080"/>
        <end position="1126"/>
    </location>
</feature>
<dbReference type="InterPro" id="IPR014043">
    <property type="entry name" value="Acyl_transferase_dom"/>
</dbReference>
<evidence type="ECO:0000256" key="2">
    <source>
        <dbReference type="ARBA" id="ARBA00023315"/>
    </source>
</evidence>
<feature type="compositionally biased region" description="Basic residues" evidence="3">
    <location>
        <begin position="725"/>
        <end position="734"/>
    </location>
</feature>
<evidence type="ECO:0000256" key="1">
    <source>
        <dbReference type="ARBA" id="ARBA00022679"/>
    </source>
</evidence>
<feature type="compositionally biased region" description="Low complexity" evidence="3">
    <location>
        <begin position="632"/>
        <end position="641"/>
    </location>
</feature>
<feature type="region of interest" description="Disordered" evidence="3">
    <location>
        <begin position="516"/>
        <end position="1176"/>
    </location>
</feature>
<feature type="compositionally biased region" description="Low complexity" evidence="3">
    <location>
        <begin position="1507"/>
        <end position="1517"/>
    </location>
</feature>
<feature type="compositionally biased region" description="Basic residues" evidence="3">
    <location>
        <begin position="651"/>
        <end position="686"/>
    </location>
</feature>
<feature type="compositionally biased region" description="Basic residues" evidence="3">
    <location>
        <begin position="703"/>
        <end position="717"/>
    </location>
</feature>
<feature type="compositionally biased region" description="Basic residues" evidence="3">
    <location>
        <begin position="1047"/>
        <end position="1058"/>
    </location>
</feature>
<sequence length="1782" mass="195619">MPPTLHAGTPSAKIDWTAGAVELLQEGRDWTADRPRRGAVSSFGISGTNAHLILEEAPAPPASPVNSSGLVPWVLSAKSAEALREQAARLSLVDGEPADVAFSLATTRSAFAHRAVVVGADRERLLAGVRALADGTPAPHVVSGVARNSKVALVFPGQGAQWTGMATELLATSEVFAARFTECARALEPYTGFSLLDEPELDRVDVVQPALFAMMVSLAELWAAHGVRPDAVIGHSQGEIAAAVVSGALSLEDGARVVALRSKAILALAGAGGMVSVAASRARTEELAAPWGDRIGIAAVNGPEATVVSGEPGALDEFMAACAVRTRRIPVDYASHSVQVEQLRDELLDVLGPITPRAAGTGFFSTVIGDWIDGTELDAEYWYTNLRSTVRLDIAVERLKAEGFGTFVEASPHPVLTMAIGDDVVAAPGADHGDRRRRRRAGLVASRRRRPRSLRAVGGRSARPRRQGGLDVVLRRRFPRRSAHLRLPAAALLAEARRPRGRRSGELLAVRHPLAAGAGTGGCAGRTLARRGRPRPGTVSCGRTRRRSPDGDRRPRKPGRPAARGGARGGRGVTAGVRRTAAPGVPRTAVRRRGNAAARPSPRRRGDRRTPVAADVRCRPHGLALARPSPDLGARPGRRPGTPGPLGRPGRPARRTRHPGAGTARRHPGRSRRRGPVRHPPVRRPRPPPGPRGAAPDRARLVVGHRHRPGHRRHRRPRPADRRLAPRSRRRPRHPGQPPWRPGPGRPGYHLRRLRRRQPRRRRSPGRSARHPGRRPRRRAHRTGLGRRHRRRRVRRRRPRQGARRRKPGRRLRPRPRRVRPVLLHRRGLGQRRPRGLRRRQRPPRRPRPAPARPRPAGHLAGLGRLERRQPRQGEPGLRREPPAAPGPAVPRPRPRVRRAAPGARRRRHVPRRGRRRLGPVRAGVHRPASPAAARRAARGPPRADGGKAAGQAGLAGRSRPGRPSPGRARAGPRHRGGGARPRRPGRRRPRRRAARTGLRLAHRGRAAQPPRRRNRPEPARDPRLRPPDGRAHHGVPAGRPGEGHRDRRRGRRRRADRHRGDELPLPGWHQEPRGPLGAHHQRRRRDHRVPGRPRLGRRGAVRPRPRPRRHQLHPPRRLPARRGRLRPGLLRHLAARSPDHGPAAAPAAGDVVGSDGTRRRRPGKPAGQRHRRVRRHQLRRLRHRAGPAGQLGRAPAHRRCGQRRLRPDLLHLRTHRPGRHGRHGVLVVPGRAAPGLPVAAHRRVHDGAGRRGGADVDAGVVRRLQPPARARRRRPLQGVLRRRRRHGHGRGRRRPAGRTARRRPAERPRGARRDPRLGGQPGRRVQRPDRPQRPRAAAGHPPGRGQRPADLRRRRRRRGPRHRHHPRRPDRGAGPAGHLRPRPRHPVVARLGEVQHRAQPGRLRRRRRDQAGPVPAPRRPPGHAARGHAVVPCGLVGRERRTADGKPAVARNRPPAPGRGVVVRHERHQRARGPRSRTGAGRGGAVRARRDRPGALGPVREDARFAGRAGTAAAGARRGRTGGPGRRCGVLPGEFPVYVRATGGARDHRRGRRPRPAGRARPRPGRSRPGAGQRPPRGQGRLRLSRAGLAVGGDGFGPDEHVAGVRGPHAGLRTRAGAVRRVVAARSPGRRRAAAARRRRAARAVRRDGVAGRSLARPRGFPGRRDRPLPGRDRRGRGRRRTVPRGRGPCGRVAQQGDPGPGRTRWHGVGGRRPRDRRATAHRRPVDRGGQRPGRGGGVRFAVRARRADRVLRGRRHPREAGPGGLRVALRPGRSDRGRAA</sequence>
<feature type="compositionally biased region" description="Basic residues" evidence="3">
    <location>
        <begin position="1466"/>
        <end position="1476"/>
    </location>
</feature>
<evidence type="ECO:0000256" key="3">
    <source>
        <dbReference type="SAM" id="MobiDB-lite"/>
    </source>
</evidence>
<feature type="compositionally biased region" description="Basic residues" evidence="3">
    <location>
        <begin position="1629"/>
        <end position="1645"/>
    </location>
</feature>
<dbReference type="PANTHER" id="PTHR43775:SF51">
    <property type="entry name" value="INACTIVE PHENOLPHTHIOCEROL SYNTHESIS POLYKETIDE SYNTHASE TYPE I PKS1-RELATED"/>
    <property type="match status" value="1"/>
</dbReference>
<feature type="compositionally biased region" description="Basic and acidic residues" evidence="3">
    <location>
        <begin position="1016"/>
        <end position="1032"/>
    </location>
</feature>
<feature type="compositionally biased region" description="Basic and acidic residues" evidence="3">
    <location>
        <begin position="1246"/>
        <end position="1255"/>
    </location>
</feature>
<dbReference type="GO" id="GO:0006633">
    <property type="term" value="P:fatty acid biosynthetic process"/>
    <property type="evidence" value="ECO:0007669"/>
    <property type="project" value="TreeGrafter"/>
</dbReference>
<feature type="compositionally biased region" description="Basic and acidic residues" evidence="3">
    <location>
        <begin position="1304"/>
        <end position="1317"/>
    </location>
</feature>
<accession>R1FFR1</accession>
<feature type="compositionally biased region" description="Basic residues" evidence="3">
    <location>
        <begin position="749"/>
        <end position="848"/>
    </location>
</feature>
<dbReference type="InterPro" id="IPR016035">
    <property type="entry name" value="Acyl_Trfase/lysoPLipase"/>
</dbReference>
<gene>
    <name evidence="5" type="ORF">H480_43500</name>
</gene>
<dbReference type="SUPFAM" id="SSF52151">
    <property type="entry name" value="FabD/lysophospholipase-like"/>
    <property type="match status" value="1"/>
</dbReference>
<dbReference type="InterPro" id="IPR032821">
    <property type="entry name" value="PKS_assoc"/>
</dbReference>
<feature type="compositionally biased region" description="Low complexity" evidence="3">
    <location>
        <begin position="1568"/>
        <end position="1583"/>
    </location>
</feature>
<feature type="region of interest" description="Disordered" evidence="3">
    <location>
        <begin position="1625"/>
        <end position="1782"/>
    </location>
</feature>
<dbReference type="Proteomes" id="UP000014139">
    <property type="component" value="Unassembled WGS sequence"/>
</dbReference>
<feature type="compositionally biased region" description="Basic residues" evidence="3">
    <location>
        <begin position="1548"/>
        <end position="1567"/>
    </location>
</feature>
<feature type="compositionally biased region" description="Basic and acidic residues" evidence="3">
    <location>
        <begin position="865"/>
        <end position="882"/>
    </location>
</feature>
<proteinExistence type="predicted"/>
<dbReference type="PATRIC" id="fig|1292037.4.peg.8152"/>
<dbReference type="PANTHER" id="PTHR43775">
    <property type="entry name" value="FATTY ACID SYNTHASE"/>
    <property type="match status" value="1"/>
</dbReference>
<feature type="compositionally biased region" description="Low complexity" evidence="3">
    <location>
        <begin position="1127"/>
        <end position="1150"/>
    </location>
</feature>
<dbReference type="InterPro" id="IPR050091">
    <property type="entry name" value="PKS_NRPS_Biosynth_Enz"/>
</dbReference>
<evidence type="ECO:0000313" key="5">
    <source>
        <dbReference type="EMBL" id="EOD58432.1"/>
    </source>
</evidence>
<dbReference type="Gene3D" id="3.40.366.10">
    <property type="entry name" value="Malonyl-Coenzyme A Acyl Carrier Protein, domain 2"/>
    <property type="match status" value="1"/>
</dbReference>
<feature type="compositionally biased region" description="Basic residues" evidence="3">
    <location>
        <begin position="1159"/>
        <end position="1176"/>
    </location>
</feature>
<name>R1FFR1_9PSEU</name>
<feature type="compositionally biased region" description="Basic residues" evidence="3">
    <location>
        <begin position="435"/>
        <end position="453"/>
    </location>
</feature>
<feature type="domain" description="Malonyl-CoA:ACP transacylase (MAT)" evidence="4">
    <location>
        <begin position="154"/>
        <end position="450"/>
    </location>
</feature>
<keyword evidence="1 5" id="KW-0808">Transferase</keyword>
<feature type="compositionally biased region" description="Basic residues" evidence="3">
    <location>
        <begin position="1675"/>
        <end position="1685"/>
    </location>
</feature>
<feature type="compositionally biased region" description="Basic residues" evidence="3">
    <location>
        <begin position="1353"/>
        <end position="1369"/>
    </location>
</feature>
<feature type="compositionally biased region" description="Low complexity" evidence="3">
    <location>
        <begin position="1652"/>
        <end position="1662"/>
    </location>
</feature>
<feature type="compositionally biased region" description="Low complexity" evidence="3">
    <location>
        <begin position="950"/>
        <end position="959"/>
    </location>
</feature>
<dbReference type="Pfam" id="PF16197">
    <property type="entry name" value="KAsynt_C_assoc"/>
    <property type="match status" value="1"/>
</dbReference>
<feature type="region of interest" description="Disordered" evidence="3">
    <location>
        <begin position="427"/>
        <end position="468"/>
    </location>
</feature>
<dbReference type="InterPro" id="IPR016039">
    <property type="entry name" value="Thiolase-like"/>
</dbReference>
<organism evidence="5 6">
    <name type="scientific">Amycolatopsis vancoresmycina DSM 44592</name>
    <dbReference type="NCBI Taxonomy" id="1292037"/>
    <lineage>
        <taxon>Bacteria</taxon>
        <taxon>Bacillati</taxon>
        <taxon>Actinomycetota</taxon>
        <taxon>Actinomycetes</taxon>
        <taxon>Pseudonocardiales</taxon>
        <taxon>Pseudonocardiaceae</taxon>
        <taxon>Amycolatopsis</taxon>
    </lineage>
</organism>
<feature type="compositionally biased region" description="Basic residues" evidence="3">
    <location>
        <begin position="1705"/>
        <end position="1724"/>
    </location>
</feature>
<dbReference type="InterPro" id="IPR001227">
    <property type="entry name" value="Ac_transferase_dom_sf"/>
</dbReference>
<feature type="compositionally biased region" description="Basic residues" evidence="3">
    <location>
        <begin position="971"/>
        <end position="1015"/>
    </location>
</feature>
<dbReference type="Gene3D" id="3.40.47.10">
    <property type="match status" value="1"/>
</dbReference>